<keyword evidence="1" id="KW-1133">Transmembrane helix</keyword>
<gene>
    <name evidence="2" type="ORF">OC725_02525</name>
</gene>
<feature type="transmembrane region" description="Helical" evidence="1">
    <location>
        <begin position="6"/>
        <end position="24"/>
    </location>
</feature>
<accession>A0ABU8ZT09</accession>
<organism evidence="2 3">
    <name type="scientific">Candidatus Phytoplasma fabacearum</name>
    <dbReference type="NCBI Taxonomy" id="2982628"/>
    <lineage>
        <taxon>Bacteria</taxon>
        <taxon>Bacillati</taxon>
        <taxon>Mycoplasmatota</taxon>
        <taxon>Mollicutes</taxon>
        <taxon>Acholeplasmatales</taxon>
        <taxon>Acholeplasmataceae</taxon>
        <taxon>Candidatus Phytoplasma</taxon>
        <taxon>16SrII (Peanut WB group)</taxon>
    </lineage>
</organism>
<protein>
    <submittedName>
        <fullName evidence="2">Superinfection exclusion B family protein</fullName>
    </submittedName>
</protein>
<keyword evidence="3" id="KW-1185">Reference proteome</keyword>
<dbReference type="RefSeq" id="WP_304512640.1">
    <property type="nucleotide sequence ID" value="NZ_JAOSIK010000036.1"/>
</dbReference>
<dbReference type="Proteomes" id="UP001382955">
    <property type="component" value="Unassembled WGS sequence"/>
</dbReference>
<keyword evidence="1" id="KW-0472">Membrane</keyword>
<comment type="caution">
    <text evidence="2">The sequence shown here is derived from an EMBL/GenBank/DDBJ whole genome shotgun (WGS) entry which is preliminary data.</text>
</comment>
<reference evidence="2 3" key="1">
    <citation type="journal article" date="2023" name="Int. J. Syst. Evol. Microbiol.">
        <title>The observation of taxonomic boundaries for the 16SrII and 16SrXXV phytoplasmas using genome-based delimitation.</title>
        <authorList>
            <person name="Rodrigues Jardim B."/>
            <person name="Tran-Nguyen L.T.T."/>
            <person name="Gambley C."/>
            <person name="Al-Sadi A.M."/>
            <person name="Al-Subhi A.M."/>
            <person name="Foissac X."/>
            <person name="Salar P."/>
            <person name="Cai H."/>
            <person name="Yang J.Y."/>
            <person name="Davis R."/>
            <person name="Jones L."/>
            <person name="Rodoni B."/>
            <person name="Constable F.E."/>
        </authorList>
    </citation>
    <scope>NUCLEOTIDE SEQUENCE [LARGE SCALE GENOMIC DNA]</scope>
    <source>
        <strain evidence="2">BAWM-322</strain>
    </source>
</reference>
<evidence type="ECO:0000313" key="2">
    <source>
        <dbReference type="EMBL" id="MEK0312127.1"/>
    </source>
</evidence>
<name>A0ABU8ZT09_9MOLU</name>
<proteinExistence type="predicted"/>
<evidence type="ECO:0000256" key="1">
    <source>
        <dbReference type="SAM" id="Phobius"/>
    </source>
</evidence>
<sequence>MSYYILIIIIFVIILTFISMNLIYRFNFNYKIEHYLLNCDLLEQEVLKTFIKNKNQTFPLTNQSPITKKFLNLNILTKIKDDDINPAHGIYLLNDNIFNLVIKNNKLKQIYLDN</sequence>
<dbReference type="EMBL" id="JAOSIK010000036">
    <property type="protein sequence ID" value="MEK0312127.1"/>
    <property type="molecule type" value="Genomic_DNA"/>
</dbReference>
<keyword evidence="1" id="KW-0812">Transmembrane</keyword>
<evidence type="ECO:0000313" key="3">
    <source>
        <dbReference type="Proteomes" id="UP001382955"/>
    </source>
</evidence>